<protein>
    <submittedName>
        <fullName evidence="6">AraC family transcriptional regulator</fullName>
    </submittedName>
</protein>
<keyword evidence="3" id="KW-0804">Transcription</keyword>
<dbReference type="PROSITE" id="PS00041">
    <property type="entry name" value="HTH_ARAC_FAMILY_1"/>
    <property type="match status" value="1"/>
</dbReference>
<dbReference type="SMART" id="SM00342">
    <property type="entry name" value="HTH_ARAC"/>
    <property type="match status" value="1"/>
</dbReference>
<dbReference type="InterPro" id="IPR002491">
    <property type="entry name" value="ABC_transptr_periplasmic_BD"/>
</dbReference>
<dbReference type="OrthoDB" id="9807321at2"/>
<gene>
    <name evidence="6" type="ORF">FZC76_22150</name>
</gene>
<dbReference type="Pfam" id="PF12833">
    <property type="entry name" value="HTH_18"/>
    <property type="match status" value="1"/>
</dbReference>
<evidence type="ECO:0000313" key="7">
    <source>
        <dbReference type="Proteomes" id="UP000322524"/>
    </source>
</evidence>
<name>A0A5D4SCU9_9BACI</name>
<evidence type="ECO:0000259" key="4">
    <source>
        <dbReference type="PROSITE" id="PS01124"/>
    </source>
</evidence>
<dbReference type="PANTHER" id="PTHR43280:SF28">
    <property type="entry name" value="HTH-TYPE TRANSCRIPTIONAL ACTIVATOR RHAS"/>
    <property type="match status" value="1"/>
</dbReference>
<dbReference type="SUPFAM" id="SSF53807">
    <property type="entry name" value="Helical backbone' metal receptor"/>
    <property type="match status" value="1"/>
</dbReference>
<dbReference type="Pfam" id="PF01497">
    <property type="entry name" value="Peripla_BP_2"/>
    <property type="match status" value="1"/>
</dbReference>
<dbReference type="GO" id="GO:0043565">
    <property type="term" value="F:sequence-specific DNA binding"/>
    <property type="evidence" value="ECO:0007669"/>
    <property type="project" value="InterPro"/>
</dbReference>
<evidence type="ECO:0000256" key="3">
    <source>
        <dbReference type="ARBA" id="ARBA00023163"/>
    </source>
</evidence>
<feature type="domain" description="HTH araC/xylS-type" evidence="4">
    <location>
        <begin position="163"/>
        <end position="261"/>
    </location>
</feature>
<proteinExistence type="predicted"/>
<dbReference type="EMBL" id="VTEV01000016">
    <property type="protein sequence ID" value="TYS59536.1"/>
    <property type="molecule type" value="Genomic_DNA"/>
</dbReference>
<dbReference type="PANTHER" id="PTHR43280">
    <property type="entry name" value="ARAC-FAMILY TRANSCRIPTIONAL REGULATOR"/>
    <property type="match status" value="1"/>
</dbReference>
<evidence type="ECO:0000256" key="2">
    <source>
        <dbReference type="ARBA" id="ARBA00023125"/>
    </source>
</evidence>
<dbReference type="Gene3D" id="2.60.120.10">
    <property type="entry name" value="Jelly Rolls"/>
    <property type="match status" value="1"/>
</dbReference>
<dbReference type="InterPro" id="IPR014710">
    <property type="entry name" value="RmlC-like_jellyroll"/>
</dbReference>
<dbReference type="InterPro" id="IPR009057">
    <property type="entry name" value="Homeodomain-like_sf"/>
</dbReference>
<dbReference type="Gene3D" id="3.40.50.1980">
    <property type="entry name" value="Nitrogenase molybdenum iron protein domain"/>
    <property type="match status" value="2"/>
</dbReference>
<feature type="domain" description="Fe/B12 periplasmic-binding" evidence="5">
    <location>
        <begin position="265"/>
        <end position="521"/>
    </location>
</feature>
<dbReference type="SUPFAM" id="SSF46689">
    <property type="entry name" value="Homeodomain-like"/>
    <property type="match status" value="2"/>
</dbReference>
<dbReference type="InterPro" id="IPR003313">
    <property type="entry name" value="AraC-bd"/>
</dbReference>
<comment type="caution">
    <text evidence="6">The sequence shown here is derived from an EMBL/GenBank/DDBJ whole genome shotgun (WGS) entry which is preliminary data.</text>
</comment>
<sequence length="521" mass="60783">MSNLIMPSERSNTMIFRQISILDYLKDTECILHVYSLLFVTSGEAKLKVDNQTYKMKEHSCIILPPNTPYSLSQIDEYAPLRYYELAFEFGEFKPDLLLGEYVTRNPLKMLAGLERLLEINSDKDSGPLEMIEEQMLFYELLYLVCKERETRKKLKDTKEKIQEAILYIQNHYQDELTREGLAEMVGFSPGYFSQAFKKVVGSSPIDYLNEVRIKKAKEMLITSQHRLKTVANSVGYQDEFYFSRLFKKSTGISPTLYVRKSRTRILNADNSFQGHFQALGISPFATLDYNCENGYQLRIGDSPKKQSINPSAEGMYESLMEIKPDVILCADYDEEKIEMLQKVAPTVIIPWMKYDWREHFMHIGKLIGRGKETKEWLYNYDIKAELASNLIKDKVNHKDKVMIIRIYQDRVTVYGKRNVGNIFYNDLKLKPVDIVAEIPPIQNQYPITFAQLVSYKPDYLFILDSSNSPSQGPLHDITTNKEWFNIPAVRKRQVHFISKYWLDYSPASHIEQLKEVVEFF</sequence>
<dbReference type="GO" id="GO:0003700">
    <property type="term" value="F:DNA-binding transcription factor activity"/>
    <property type="evidence" value="ECO:0007669"/>
    <property type="project" value="InterPro"/>
</dbReference>
<accession>A0A5D4SCU9</accession>
<evidence type="ECO:0000313" key="6">
    <source>
        <dbReference type="EMBL" id="TYS59536.1"/>
    </source>
</evidence>
<dbReference type="PROSITE" id="PS01124">
    <property type="entry name" value="HTH_ARAC_FAMILY_2"/>
    <property type="match status" value="1"/>
</dbReference>
<organism evidence="6 7">
    <name type="scientific">Sutcliffiella horikoshii</name>
    <dbReference type="NCBI Taxonomy" id="79883"/>
    <lineage>
        <taxon>Bacteria</taxon>
        <taxon>Bacillati</taxon>
        <taxon>Bacillota</taxon>
        <taxon>Bacilli</taxon>
        <taxon>Bacillales</taxon>
        <taxon>Bacillaceae</taxon>
        <taxon>Sutcliffiella</taxon>
    </lineage>
</organism>
<reference evidence="6 7" key="1">
    <citation type="submission" date="2019-08" db="EMBL/GenBank/DDBJ databases">
        <title>Bacillus genomes from the desert of Cuatro Cienegas, Coahuila.</title>
        <authorList>
            <person name="Olmedo-Alvarez G."/>
        </authorList>
    </citation>
    <scope>NUCLEOTIDE SEQUENCE [LARGE SCALE GENOMIC DNA]</scope>
    <source>
        <strain evidence="6 7">CH28_1T</strain>
    </source>
</reference>
<dbReference type="InterPro" id="IPR018062">
    <property type="entry name" value="HTH_AraC-typ_CS"/>
</dbReference>
<keyword evidence="1" id="KW-0805">Transcription regulation</keyword>
<dbReference type="Proteomes" id="UP000322524">
    <property type="component" value="Unassembled WGS sequence"/>
</dbReference>
<dbReference type="AlphaFoldDB" id="A0A5D4SCU9"/>
<dbReference type="Gene3D" id="1.10.10.60">
    <property type="entry name" value="Homeodomain-like"/>
    <property type="match status" value="2"/>
</dbReference>
<dbReference type="PROSITE" id="PS50983">
    <property type="entry name" value="FE_B12_PBP"/>
    <property type="match status" value="1"/>
</dbReference>
<keyword evidence="2" id="KW-0238">DNA-binding</keyword>
<dbReference type="InterPro" id="IPR018060">
    <property type="entry name" value="HTH_AraC"/>
</dbReference>
<dbReference type="Pfam" id="PF02311">
    <property type="entry name" value="AraC_binding"/>
    <property type="match status" value="1"/>
</dbReference>
<dbReference type="InterPro" id="IPR037923">
    <property type="entry name" value="HTH-like"/>
</dbReference>
<evidence type="ECO:0000256" key="1">
    <source>
        <dbReference type="ARBA" id="ARBA00023015"/>
    </source>
</evidence>
<dbReference type="SUPFAM" id="SSF51215">
    <property type="entry name" value="Regulatory protein AraC"/>
    <property type="match status" value="1"/>
</dbReference>
<evidence type="ECO:0000259" key="5">
    <source>
        <dbReference type="PROSITE" id="PS50983"/>
    </source>
</evidence>